<evidence type="ECO:0000256" key="2">
    <source>
        <dbReference type="ARBA" id="ARBA00012438"/>
    </source>
</evidence>
<protein>
    <recommendedName>
        <fullName evidence="2">histidine kinase</fullName>
        <ecNumber evidence="2">2.7.13.3</ecNumber>
    </recommendedName>
</protein>
<keyword evidence="3" id="KW-0472">Membrane</keyword>
<dbReference type="Gene3D" id="3.30.565.10">
    <property type="entry name" value="Histidine kinase-like ATPase, C-terminal domain"/>
    <property type="match status" value="1"/>
</dbReference>
<proteinExistence type="predicted"/>
<dbReference type="InterPro" id="IPR036890">
    <property type="entry name" value="HATPase_C_sf"/>
</dbReference>
<organism evidence="5 6">
    <name type="scientific">Bdellovibrio bacteriovorus</name>
    <dbReference type="NCBI Taxonomy" id="959"/>
    <lineage>
        <taxon>Bacteria</taxon>
        <taxon>Pseudomonadati</taxon>
        <taxon>Bdellovibrionota</taxon>
        <taxon>Bdellovibrionia</taxon>
        <taxon>Bdellovibrionales</taxon>
        <taxon>Pseudobdellovibrionaceae</taxon>
        <taxon>Bdellovibrio</taxon>
    </lineage>
</organism>
<feature type="transmembrane region" description="Helical" evidence="3">
    <location>
        <begin position="184"/>
        <end position="206"/>
    </location>
</feature>
<dbReference type="InterPro" id="IPR003594">
    <property type="entry name" value="HATPase_dom"/>
</dbReference>
<reference evidence="5 6" key="1">
    <citation type="submission" date="2016-03" db="EMBL/GenBank/DDBJ databases">
        <authorList>
            <person name="Ploux O."/>
        </authorList>
    </citation>
    <scope>NUCLEOTIDE SEQUENCE [LARGE SCALE GENOMIC DNA]</scope>
    <source>
        <strain evidence="5 6">R0</strain>
    </source>
</reference>
<dbReference type="EC" id="2.7.13.3" evidence="2"/>
<dbReference type="SUPFAM" id="SSF55874">
    <property type="entry name" value="ATPase domain of HSP90 chaperone/DNA topoisomerase II/histidine kinase"/>
    <property type="match status" value="1"/>
</dbReference>
<dbReference type="InterPro" id="IPR031621">
    <property type="entry name" value="HisKA_7TM"/>
</dbReference>
<dbReference type="GO" id="GO:0000155">
    <property type="term" value="F:phosphorelay sensor kinase activity"/>
    <property type="evidence" value="ECO:0007669"/>
    <property type="project" value="TreeGrafter"/>
</dbReference>
<feature type="transmembrane region" description="Helical" evidence="3">
    <location>
        <begin position="74"/>
        <end position="94"/>
    </location>
</feature>
<feature type="domain" description="Histidine kinase" evidence="4">
    <location>
        <begin position="363"/>
        <end position="568"/>
    </location>
</feature>
<evidence type="ECO:0000256" key="1">
    <source>
        <dbReference type="ARBA" id="ARBA00000085"/>
    </source>
</evidence>
<dbReference type="AlphaFoldDB" id="A0A150WFA4"/>
<dbReference type="EMBL" id="LUKE01000006">
    <property type="protein sequence ID" value="KYG61650.1"/>
    <property type="molecule type" value="Genomic_DNA"/>
</dbReference>
<dbReference type="InterPro" id="IPR052023">
    <property type="entry name" value="Histidine_kinase_KdpD"/>
</dbReference>
<sequence>MMEFYSLQDLVLKTLYVIGILAFVFLVGASLEYRRQRAVKIFLILMSVSGLWLFFNLMVLLSPSLETAEMFVRLRFIPLSLLPVLWLHFCLELFRKPSDRPANVGFQIFAFVPLVVTVACFTPALHPLLVYDVRPFVALEIPGVEWRVGPIIQLHIFCAYMVLFVTIAVCLRGLRGQVSSHRRYAGLLIAAISMYVVPELLGFFFYAPVRFWSLPSLTQIPSILFIYSILHKQQVVRTFSRANDKLFESLPVPVLLFNGDNQLCLFNSRAEELFDISVSSAGSPMEAIVPRGLEGEWPSFESLSASYLCEVVDPKTNDARYFETNAAIIDVQGLFGEKMILVSFAEVTELKRHTLMNQRLMSVLSHDLLGNLSGLVTLSNHRHPQHWDLIADTSRSSVDLLKNVLLWTSSRGGFYNCHKEPFDLQELAQNVINQSASFLAPKEIKIQGSLLQEPLIAFVDLKMFSAILRNLLSNAARFSPSRGIIEVNGFLNGDDIELTVSDQGPGMSPEVAKTVLAAQDRPVQAANQGYGIGLFLVQQFVKMHAGQLEVCGNKYGGCSMKITFPAVPPPMN</sequence>
<gene>
    <name evidence="5" type="ORF">AZI86_18300</name>
</gene>
<comment type="catalytic activity">
    <reaction evidence="1">
        <text>ATP + protein L-histidine = ADP + protein N-phospho-L-histidine.</text>
        <dbReference type="EC" id="2.7.13.3"/>
    </reaction>
</comment>
<feature type="transmembrane region" description="Helical" evidence="3">
    <location>
        <begin position="106"/>
        <end position="131"/>
    </location>
</feature>
<keyword evidence="6" id="KW-1185">Reference proteome</keyword>
<comment type="caution">
    <text evidence="5">The sequence shown here is derived from an EMBL/GenBank/DDBJ whole genome shotgun (WGS) entry which is preliminary data.</text>
</comment>
<dbReference type="Proteomes" id="UP000075320">
    <property type="component" value="Unassembled WGS sequence"/>
</dbReference>
<dbReference type="PRINTS" id="PR00344">
    <property type="entry name" value="BCTRLSENSOR"/>
</dbReference>
<dbReference type="SMART" id="SM00387">
    <property type="entry name" value="HATPase_c"/>
    <property type="match status" value="1"/>
</dbReference>
<feature type="transmembrane region" description="Helical" evidence="3">
    <location>
        <begin position="151"/>
        <end position="172"/>
    </location>
</feature>
<keyword evidence="3" id="KW-0812">Transmembrane</keyword>
<dbReference type="Pfam" id="PF16927">
    <property type="entry name" value="HisKA_7TM"/>
    <property type="match status" value="1"/>
</dbReference>
<dbReference type="PANTHER" id="PTHR45569">
    <property type="entry name" value="SENSOR PROTEIN KDPD"/>
    <property type="match status" value="1"/>
</dbReference>
<dbReference type="PANTHER" id="PTHR45569:SF1">
    <property type="entry name" value="SENSOR PROTEIN KDPD"/>
    <property type="match status" value="1"/>
</dbReference>
<name>A0A150WFA4_BDEBC</name>
<accession>A0A150WFA4</accession>
<feature type="transmembrane region" description="Helical" evidence="3">
    <location>
        <begin position="41"/>
        <end position="62"/>
    </location>
</feature>
<evidence type="ECO:0000256" key="3">
    <source>
        <dbReference type="SAM" id="Phobius"/>
    </source>
</evidence>
<feature type="transmembrane region" description="Helical" evidence="3">
    <location>
        <begin position="12"/>
        <end position="29"/>
    </location>
</feature>
<dbReference type="OrthoDB" id="5297763at2"/>
<keyword evidence="3" id="KW-1133">Transmembrane helix</keyword>
<evidence type="ECO:0000313" key="6">
    <source>
        <dbReference type="Proteomes" id="UP000075320"/>
    </source>
</evidence>
<evidence type="ECO:0000313" key="5">
    <source>
        <dbReference type="EMBL" id="KYG61650.1"/>
    </source>
</evidence>
<dbReference type="Pfam" id="PF02518">
    <property type="entry name" value="HATPase_c"/>
    <property type="match status" value="1"/>
</dbReference>
<dbReference type="GO" id="GO:0005886">
    <property type="term" value="C:plasma membrane"/>
    <property type="evidence" value="ECO:0007669"/>
    <property type="project" value="TreeGrafter"/>
</dbReference>
<dbReference type="InterPro" id="IPR005467">
    <property type="entry name" value="His_kinase_dom"/>
</dbReference>
<dbReference type="InterPro" id="IPR004358">
    <property type="entry name" value="Sig_transdc_His_kin-like_C"/>
</dbReference>
<dbReference type="PROSITE" id="PS50109">
    <property type="entry name" value="HIS_KIN"/>
    <property type="match status" value="1"/>
</dbReference>
<evidence type="ECO:0000259" key="4">
    <source>
        <dbReference type="PROSITE" id="PS50109"/>
    </source>
</evidence>
<dbReference type="RefSeq" id="WP_061836732.1">
    <property type="nucleotide sequence ID" value="NZ_LUKE01000006.1"/>
</dbReference>